<reference evidence="1" key="1">
    <citation type="submission" date="2023-05" db="EMBL/GenBank/DDBJ databases">
        <authorList>
            <consortium name="ELIXIR-Norway"/>
        </authorList>
    </citation>
    <scope>NUCLEOTIDE SEQUENCE</scope>
</reference>
<evidence type="ECO:0000313" key="2">
    <source>
        <dbReference type="Proteomes" id="UP001162501"/>
    </source>
</evidence>
<accession>A0AC59YQ58</accession>
<dbReference type="Proteomes" id="UP001162501">
    <property type="component" value="Chromosome 19"/>
</dbReference>
<protein>
    <submittedName>
        <fullName evidence="1">Uncharacterized protein</fullName>
    </submittedName>
</protein>
<gene>
    <name evidence="1" type="ORF">MRATA1EN22A_LOCUS8766</name>
</gene>
<name>A0AC59YQ58_RANTA</name>
<proteinExistence type="predicted"/>
<reference evidence="1" key="2">
    <citation type="submission" date="2025-03" db="EMBL/GenBank/DDBJ databases">
        <authorList>
            <consortium name="ELIXIR-Norway"/>
            <consortium name="Elixir Norway"/>
        </authorList>
    </citation>
    <scope>NUCLEOTIDE SEQUENCE</scope>
</reference>
<sequence>MDSSRCTWVVRDKLERCCSPPLQETWGAPFCLHLDKPRPASWVIGQGWSLIDVMFTARPASGPLGTKPAANLGTRWFGQAGPSFCSAGTNDDCSLLKATTFGGALFNSDARQRDTERAWGLPCLQC</sequence>
<evidence type="ECO:0000313" key="1">
    <source>
        <dbReference type="EMBL" id="CAM9878461.1"/>
    </source>
</evidence>
<dbReference type="EMBL" id="OX596103">
    <property type="protein sequence ID" value="CAM9878461.1"/>
    <property type="molecule type" value="Genomic_DNA"/>
</dbReference>
<organism evidence="1 2">
    <name type="scientific">Rangifer tarandus platyrhynchus</name>
    <name type="common">Svalbard reindeer</name>
    <dbReference type="NCBI Taxonomy" id="3082113"/>
    <lineage>
        <taxon>Eukaryota</taxon>
        <taxon>Metazoa</taxon>
        <taxon>Chordata</taxon>
        <taxon>Craniata</taxon>
        <taxon>Vertebrata</taxon>
        <taxon>Euteleostomi</taxon>
        <taxon>Mammalia</taxon>
        <taxon>Eutheria</taxon>
        <taxon>Laurasiatheria</taxon>
        <taxon>Artiodactyla</taxon>
        <taxon>Ruminantia</taxon>
        <taxon>Pecora</taxon>
        <taxon>Cervidae</taxon>
        <taxon>Odocoileinae</taxon>
        <taxon>Rangifer</taxon>
    </lineage>
</organism>